<dbReference type="InterPro" id="IPR055225">
    <property type="entry name" value="DNAJC11-like_beta-barrel"/>
</dbReference>
<protein>
    <submittedName>
        <fullName evidence="4">7182_t:CDS:1</fullName>
    </submittedName>
</protein>
<evidence type="ECO:0000256" key="1">
    <source>
        <dbReference type="ARBA" id="ARBA00023186"/>
    </source>
</evidence>
<feature type="domain" description="DNAJC11-like beta-barrel" evidence="3">
    <location>
        <begin position="165"/>
        <end position="333"/>
    </location>
</feature>
<dbReference type="InterPro" id="IPR052243">
    <property type="entry name" value="Mito_inner_membrane_organizer"/>
</dbReference>
<dbReference type="PANTHER" id="PTHR44157:SF1">
    <property type="entry name" value="DNAJ HOMOLOG SUBFAMILY C MEMBER 11"/>
    <property type="match status" value="1"/>
</dbReference>
<reference evidence="4" key="1">
    <citation type="submission" date="2021-06" db="EMBL/GenBank/DDBJ databases">
        <authorList>
            <person name="Kallberg Y."/>
            <person name="Tangrot J."/>
            <person name="Rosling A."/>
        </authorList>
    </citation>
    <scope>NUCLEOTIDE SEQUENCE</scope>
    <source>
        <strain evidence="4">BR232B</strain>
    </source>
</reference>
<dbReference type="AlphaFoldDB" id="A0A9N9C5K9"/>
<keyword evidence="1" id="KW-0143">Chaperone</keyword>
<dbReference type="GO" id="GO:0042407">
    <property type="term" value="P:cristae formation"/>
    <property type="evidence" value="ECO:0007669"/>
    <property type="project" value="TreeGrafter"/>
</dbReference>
<dbReference type="Proteomes" id="UP000789739">
    <property type="component" value="Unassembled WGS sequence"/>
</dbReference>
<evidence type="ECO:0000313" key="4">
    <source>
        <dbReference type="EMBL" id="CAG8588809.1"/>
    </source>
</evidence>
<sequence>TGRTAARAGTERCSWKETKTREEFERQMRERREKDLDNLVKSRGDIHINIDASQVFSPNSRSYRRNQRLPAFPSRGSNNMFDNFELKQLFLKHSFETQVSIIGQMVTRNGIGSGNIVGSLRHTFSPTFWAENYAVTAPSMKFLISKALTNVCIPYYIFNVFKLPSRATQIKNNNKNASSFLSFTTHSYAVSSPPMIAVTAGRKIGVRTTGYLTYKTGAWSLGPWGRYDDSIIARREKSAVAIGLSRGSEKSALGLELQTGIVQSHISANYTRSIFSDYHLRTSIILSTVAGLTATIAGDRKITANTKAGISIEFGYPNGIMYRLRVSRLGQRVTIPFIISPDLDLKLVFWLTAIPLATTIVLDQVILKPRRKKKRADKLAAIREYHADLISTRKREAEESQRLLRPTVERKIASEREKDGLIIVEALYGNLRILNDGITKENEGEVFDVTVAVQALVHDSQLVIPGGRSKSSIMGFYDPCLGEKKQLRIKYLFKRKEHEVIMDDTAPVACPLRSHTISDT</sequence>
<accession>A0A9N9C5K9</accession>
<dbReference type="Pfam" id="PF11875">
    <property type="entry name" value="DnaJ-like_C11_C"/>
    <property type="match status" value="1"/>
</dbReference>
<dbReference type="EMBL" id="CAJVPI010001012">
    <property type="protein sequence ID" value="CAG8588809.1"/>
    <property type="molecule type" value="Genomic_DNA"/>
</dbReference>
<keyword evidence="5" id="KW-1185">Reference proteome</keyword>
<evidence type="ECO:0000259" key="3">
    <source>
        <dbReference type="Pfam" id="PF22774"/>
    </source>
</evidence>
<dbReference type="PANTHER" id="PTHR44157">
    <property type="entry name" value="DNAJ HOMOLOG SUBFAMILY C MEMBER 11"/>
    <property type="match status" value="1"/>
</dbReference>
<comment type="caution">
    <text evidence="4">The sequence shown here is derived from an EMBL/GenBank/DDBJ whole genome shotgun (WGS) entry which is preliminary data.</text>
</comment>
<evidence type="ECO:0000313" key="5">
    <source>
        <dbReference type="Proteomes" id="UP000789739"/>
    </source>
</evidence>
<dbReference type="OrthoDB" id="10250354at2759"/>
<dbReference type="Pfam" id="PF22774">
    <property type="entry name" value="DNAJC11_beta-barrel"/>
    <property type="match status" value="2"/>
</dbReference>
<gene>
    <name evidence="4" type="ORF">PBRASI_LOCUS7014</name>
</gene>
<dbReference type="InterPro" id="IPR024586">
    <property type="entry name" value="DnaJ-like_C11_C"/>
</dbReference>
<proteinExistence type="predicted"/>
<feature type="domain" description="DNAJC11-like beta-barrel" evidence="3">
    <location>
        <begin position="88"/>
        <end position="133"/>
    </location>
</feature>
<organism evidence="4 5">
    <name type="scientific">Paraglomus brasilianum</name>
    <dbReference type="NCBI Taxonomy" id="144538"/>
    <lineage>
        <taxon>Eukaryota</taxon>
        <taxon>Fungi</taxon>
        <taxon>Fungi incertae sedis</taxon>
        <taxon>Mucoromycota</taxon>
        <taxon>Glomeromycotina</taxon>
        <taxon>Glomeromycetes</taxon>
        <taxon>Paraglomerales</taxon>
        <taxon>Paraglomeraceae</taxon>
        <taxon>Paraglomus</taxon>
    </lineage>
</organism>
<feature type="non-terminal residue" evidence="4">
    <location>
        <position position="1"/>
    </location>
</feature>
<evidence type="ECO:0000259" key="2">
    <source>
        <dbReference type="Pfam" id="PF11875"/>
    </source>
</evidence>
<name>A0A9N9C5K9_9GLOM</name>
<dbReference type="GO" id="GO:0005739">
    <property type="term" value="C:mitochondrion"/>
    <property type="evidence" value="ECO:0007669"/>
    <property type="project" value="GOC"/>
</dbReference>
<feature type="domain" description="DnaJ-like protein C11 C-terminal" evidence="2">
    <location>
        <begin position="383"/>
        <end position="511"/>
    </location>
</feature>